<feature type="non-terminal residue" evidence="2">
    <location>
        <position position="1"/>
    </location>
</feature>
<accession>A0A381TK43</accession>
<protein>
    <recommendedName>
        <fullName evidence="3">3-hydroxyacyl-CoA dehydrogenase type-2</fullName>
    </recommendedName>
</protein>
<dbReference type="PANTHER" id="PTHR43658">
    <property type="entry name" value="SHORT-CHAIN DEHYDROGENASE/REDUCTASE"/>
    <property type="match status" value="1"/>
</dbReference>
<dbReference type="SUPFAM" id="SSF51735">
    <property type="entry name" value="NAD(P)-binding Rossmann-fold domains"/>
    <property type="match status" value="1"/>
</dbReference>
<proteinExistence type="predicted"/>
<dbReference type="GO" id="GO:0016491">
    <property type="term" value="F:oxidoreductase activity"/>
    <property type="evidence" value="ECO:0007669"/>
    <property type="project" value="UniProtKB-KW"/>
</dbReference>
<dbReference type="AlphaFoldDB" id="A0A381TK43"/>
<evidence type="ECO:0008006" key="3">
    <source>
        <dbReference type="Google" id="ProtNLM"/>
    </source>
</evidence>
<reference evidence="2" key="1">
    <citation type="submission" date="2018-05" db="EMBL/GenBank/DDBJ databases">
        <authorList>
            <person name="Lanie J.A."/>
            <person name="Ng W.-L."/>
            <person name="Kazmierczak K.M."/>
            <person name="Andrzejewski T.M."/>
            <person name="Davidsen T.M."/>
            <person name="Wayne K.J."/>
            <person name="Tettelin H."/>
            <person name="Glass J.I."/>
            <person name="Rusch D."/>
            <person name="Podicherti R."/>
            <person name="Tsui H.-C.T."/>
            <person name="Winkler M.E."/>
        </authorList>
    </citation>
    <scope>NUCLEOTIDE SEQUENCE</scope>
</reference>
<dbReference type="PANTHER" id="PTHR43658:SF8">
    <property type="entry name" value="17-BETA-HYDROXYSTEROID DEHYDROGENASE 14-RELATED"/>
    <property type="match status" value="1"/>
</dbReference>
<organism evidence="2">
    <name type="scientific">marine metagenome</name>
    <dbReference type="NCBI Taxonomy" id="408172"/>
    <lineage>
        <taxon>unclassified sequences</taxon>
        <taxon>metagenomes</taxon>
        <taxon>ecological metagenomes</taxon>
    </lineage>
</organism>
<dbReference type="Pfam" id="PF00106">
    <property type="entry name" value="adh_short"/>
    <property type="match status" value="1"/>
</dbReference>
<sequence length="259" mass="26717">VARVNFDGSSSIVTGGASGIGEASARLLANAGSRVVIADLNEERGQAVASELGGLFVRCDVASIDDADTTVAAASEMGPLRALVNSAGLGMAGRTISRDNQPLDLSQFEFVIRVNLIGSFNMLSRAAGAMAATEPMDDDGQRGAIVNMASAAAFDGQIGQAAYSASKGGIVGMTLPIARDLSVVGVRVNTIAPGLIDTPIYGKGEQSDAFKAHLGQSVLFPKRLGSGEELAFMVMDLLTNPYMNAEVIRVDGGIRMPPK</sequence>
<dbReference type="PRINTS" id="PR00081">
    <property type="entry name" value="GDHRDH"/>
</dbReference>
<dbReference type="EMBL" id="UINC01004550">
    <property type="protein sequence ID" value="SVA15157.1"/>
    <property type="molecule type" value="Genomic_DNA"/>
</dbReference>
<evidence type="ECO:0000256" key="1">
    <source>
        <dbReference type="ARBA" id="ARBA00023002"/>
    </source>
</evidence>
<dbReference type="InterPro" id="IPR020904">
    <property type="entry name" value="Sc_DH/Rdtase_CS"/>
</dbReference>
<evidence type="ECO:0000313" key="2">
    <source>
        <dbReference type="EMBL" id="SVA15157.1"/>
    </source>
</evidence>
<dbReference type="InterPro" id="IPR036291">
    <property type="entry name" value="NAD(P)-bd_dom_sf"/>
</dbReference>
<gene>
    <name evidence="2" type="ORF">METZ01_LOCUS68011</name>
</gene>
<dbReference type="PROSITE" id="PS00061">
    <property type="entry name" value="ADH_SHORT"/>
    <property type="match status" value="1"/>
</dbReference>
<dbReference type="Gene3D" id="3.40.50.720">
    <property type="entry name" value="NAD(P)-binding Rossmann-like Domain"/>
    <property type="match status" value="1"/>
</dbReference>
<keyword evidence="1" id="KW-0560">Oxidoreductase</keyword>
<name>A0A381TK43_9ZZZZ</name>
<dbReference type="PRINTS" id="PR00080">
    <property type="entry name" value="SDRFAMILY"/>
</dbReference>
<dbReference type="InterPro" id="IPR002347">
    <property type="entry name" value="SDR_fam"/>
</dbReference>